<dbReference type="SUPFAM" id="SSF47413">
    <property type="entry name" value="lambda repressor-like DNA-binding domains"/>
    <property type="match status" value="1"/>
</dbReference>
<name>A0ABX0J626_9BACL</name>
<dbReference type="SMART" id="SM00530">
    <property type="entry name" value="HTH_XRE"/>
    <property type="match status" value="1"/>
</dbReference>
<reference evidence="2" key="1">
    <citation type="submission" date="2020-03" db="EMBL/GenBank/DDBJ databases">
        <title>Draft sequencing of Paenibacilllus sp. S3N08.</title>
        <authorList>
            <person name="Kim D.-U."/>
        </authorList>
    </citation>
    <scope>NUCLEOTIDE SEQUENCE</scope>
    <source>
        <strain evidence="2">S3N08</strain>
    </source>
</reference>
<accession>A0ABX0J626</accession>
<dbReference type="Pfam" id="PF13443">
    <property type="entry name" value="HTH_26"/>
    <property type="match status" value="1"/>
</dbReference>
<evidence type="ECO:0000259" key="1">
    <source>
        <dbReference type="SMART" id="SM00530"/>
    </source>
</evidence>
<gene>
    <name evidence="2" type="ORF">G9U52_18690</name>
</gene>
<dbReference type="Gene3D" id="1.10.260.40">
    <property type="entry name" value="lambda repressor-like DNA-binding domains"/>
    <property type="match status" value="1"/>
</dbReference>
<sequence>MKIELGRCLLQERLNESDMALEDLSRQLRYKPERISDYIDNKRVMPLKTAISIANSIGCRVQDLYELESID</sequence>
<dbReference type="EMBL" id="JAAOIW010000006">
    <property type="protein sequence ID" value="NHN31867.1"/>
    <property type="molecule type" value="Genomic_DNA"/>
</dbReference>
<dbReference type="InterPro" id="IPR010982">
    <property type="entry name" value="Lambda_DNA-bd_dom_sf"/>
</dbReference>
<dbReference type="RefSeq" id="WP_166152149.1">
    <property type="nucleotide sequence ID" value="NZ_JAAOIW010000006.1"/>
</dbReference>
<protein>
    <submittedName>
        <fullName evidence="2">Helix-turn-helix transcriptional regulator</fullName>
    </submittedName>
</protein>
<dbReference type="Proteomes" id="UP001165962">
    <property type="component" value="Unassembled WGS sequence"/>
</dbReference>
<dbReference type="InterPro" id="IPR001387">
    <property type="entry name" value="Cro/C1-type_HTH"/>
</dbReference>
<feature type="domain" description="HTH cro/C1-type" evidence="1">
    <location>
        <begin position="9"/>
        <end position="64"/>
    </location>
</feature>
<comment type="caution">
    <text evidence="2">The sequence shown here is derived from an EMBL/GenBank/DDBJ whole genome shotgun (WGS) entry which is preliminary data.</text>
</comment>
<organism evidence="2 3">
    <name type="scientific">Paenibacillus agricola</name>
    <dbReference type="NCBI Taxonomy" id="2716264"/>
    <lineage>
        <taxon>Bacteria</taxon>
        <taxon>Bacillati</taxon>
        <taxon>Bacillota</taxon>
        <taxon>Bacilli</taxon>
        <taxon>Bacillales</taxon>
        <taxon>Paenibacillaceae</taxon>
        <taxon>Paenibacillus</taxon>
    </lineage>
</organism>
<proteinExistence type="predicted"/>
<keyword evidence="3" id="KW-1185">Reference proteome</keyword>
<evidence type="ECO:0000313" key="2">
    <source>
        <dbReference type="EMBL" id="NHN31867.1"/>
    </source>
</evidence>
<evidence type="ECO:0000313" key="3">
    <source>
        <dbReference type="Proteomes" id="UP001165962"/>
    </source>
</evidence>